<dbReference type="Proteomes" id="UP001549291">
    <property type="component" value="Unassembled WGS sequence"/>
</dbReference>
<reference evidence="1 2" key="1">
    <citation type="submission" date="2024-06" db="EMBL/GenBank/DDBJ databases">
        <title>Genomic Encyclopedia of Type Strains, Phase V (KMG-V): Genome sequencing to study the core and pangenomes of soil and plant-associated prokaryotes.</title>
        <authorList>
            <person name="Whitman W."/>
        </authorList>
    </citation>
    <scope>NUCLEOTIDE SEQUENCE [LARGE SCALE GENOMIC DNA]</scope>
    <source>
        <strain evidence="1 2">USDA 160</strain>
    </source>
</reference>
<sequence length="196" mass="21824">MRTHEFRHRAARTFFINPKCDMAIAVNHPLLLHALQQAALDGSVRSIHQQAGPEIDCPRVSLAGVVLDRADGSFLLGVHEIRPERSAEEAARLDFVLKRHGLRLLERDGTDIRQEPLFSNARLAWSFARYHVPITDRLRIALALEDGGPQSVLELEERARPTCDTLAAVCALACQDLVGINISRDPLGPRTIVFAR</sequence>
<comment type="caution">
    <text evidence="1">The sequence shown here is derived from an EMBL/GenBank/DDBJ whole genome shotgun (WGS) entry which is preliminary data.</text>
</comment>
<dbReference type="RefSeq" id="WP_354268589.1">
    <property type="nucleotide sequence ID" value="NZ_JBEPTQ010000002.1"/>
</dbReference>
<name>A0ABV2RJQ5_BRAJP</name>
<evidence type="ECO:0000313" key="2">
    <source>
        <dbReference type="Proteomes" id="UP001549291"/>
    </source>
</evidence>
<accession>A0ABV2RJQ5</accession>
<evidence type="ECO:0000313" key="1">
    <source>
        <dbReference type="EMBL" id="MET4717146.1"/>
    </source>
</evidence>
<keyword evidence="2" id="KW-1185">Reference proteome</keyword>
<protein>
    <submittedName>
        <fullName evidence="1">Uncharacterized protein</fullName>
    </submittedName>
</protein>
<dbReference type="EMBL" id="JBEPTQ010000002">
    <property type="protein sequence ID" value="MET4717146.1"/>
    <property type="molecule type" value="Genomic_DNA"/>
</dbReference>
<organism evidence="1 2">
    <name type="scientific">Bradyrhizobium japonicum</name>
    <dbReference type="NCBI Taxonomy" id="375"/>
    <lineage>
        <taxon>Bacteria</taxon>
        <taxon>Pseudomonadati</taxon>
        <taxon>Pseudomonadota</taxon>
        <taxon>Alphaproteobacteria</taxon>
        <taxon>Hyphomicrobiales</taxon>
        <taxon>Nitrobacteraceae</taxon>
        <taxon>Bradyrhizobium</taxon>
    </lineage>
</organism>
<gene>
    <name evidence="1" type="ORF">ABIF63_001252</name>
</gene>
<proteinExistence type="predicted"/>